<evidence type="ECO:0000313" key="3">
    <source>
        <dbReference type="Proteomes" id="UP000321798"/>
    </source>
</evidence>
<dbReference type="Gene3D" id="3.30.420.40">
    <property type="match status" value="2"/>
</dbReference>
<evidence type="ECO:0000313" key="2">
    <source>
        <dbReference type="EMBL" id="GEP69283.1"/>
    </source>
</evidence>
<dbReference type="EMBL" id="BKAL01000006">
    <property type="protein sequence ID" value="GEP69283.1"/>
    <property type="molecule type" value="Genomic_DNA"/>
</dbReference>
<name>A0A512PDK5_9CELL</name>
<accession>A0A512PDK5</accession>
<dbReference type="InterPro" id="IPR036388">
    <property type="entry name" value="WH-like_DNA-bd_sf"/>
</dbReference>
<dbReference type="InterPro" id="IPR043129">
    <property type="entry name" value="ATPase_NBD"/>
</dbReference>
<keyword evidence="3" id="KW-1185">Reference proteome</keyword>
<dbReference type="PANTHER" id="PTHR18964">
    <property type="entry name" value="ROK (REPRESSOR, ORF, KINASE) FAMILY"/>
    <property type="match status" value="1"/>
</dbReference>
<organism evidence="2 3">
    <name type="scientific">Cellulomonas soli</name>
    <dbReference type="NCBI Taxonomy" id="931535"/>
    <lineage>
        <taxon>Bacteria</taxon>
        <taxon>Bacillati</taxon>
        <taxon>Actinomycetota</taxon>
        <taxon>Actinomycetes</taxon>
        <taxon>Micrococcales</taxon>
        <taxon>Cellulomonadaceae</taxon>
        <taxon>Cellulomonas</taxon>
    </lineage>
</organism>
<comment type="similarity">
    <text evidence="1">Belongs to the ROK (NagC/XylR) family.</text>
</comment>
<reference evidence="2 3" key="1">
    <citation type="submission" date="2019-07" db="EMBL/GenBank/DDBJ databases">
        <title>Whole genome shotgun sequence of Cellulomonas soli NBRC 109434.</title>
        <authorList>
            <person name="Hosoyama A."/>
            <person name="Uohara A."/>
            <person name="Ohji S."/>
            <person name="Ichikawa N."/>
        </authorList>
    </citation>
    <scope>NUCLEOTIDE SEQUENCE [LARGE SCALE GENOMIC DNA]</scope>
    <source>
        <strain evidence="2 3">NBRC 109434</strain>
    </source>
</reference>
<dbReference type="InterPro" id="IPR036390">
    <property type="entry name" value="WH_DNA-bd_sf"/>
</dbReference>
<dbReference type="Proteomes" id="UP000321798">
    <property type="component" value="Unassembled WGS sequence"/>
</dbReference>
<dbReference type="Pfam" id="PF00480">
    <property type="entry name" value="ROK"/>
    <property type="match status" value="1"/>
</dbReference>
<dbReference type="AlphaFoldDB" id="A0A512PDK5"/>
<dbReference type="Gene3D" id="1.10.10.10">
    <property type="entry name" value="Winged helix-like DNA-binding domain superfamily/Winged helix DNA-binding domain"/>
    <property type="match status" value="1"/>
</dbReference>
<proteinExistence type="inferred from homology"/>
<evidence type="ECO:0000256" key="1">
    <source>
        <dbReference type="ARBA" id="ARBA00006479"/>
    </source>
</evidence>
<comment type="caution">
    <text evidence="2">The sequence shown here is derived from an EMBL/GenBank/DDBJ whole genome shotgun (WGS) entry which is preliminary data.</text>
</comment>
<dbReference type="SUPFAM" id="SSF53067">
    <property type="entry name" value="Actin-like ATPase domain"/>
    <property type="match status" value="1"/>
</dbReference>
<gene>
    <name evidence="2" type="ORF">CSO01_19980</name>
</gene>
<dbReference type="PANTHER" id="PTHR18964:SF149">
    <property type="entry name" value="BIFUNCTIONAL UDP-N-ACETYLGLUCOSAMINE 2-EPIMERASE_N-ACETYLMANNOSAMINE KINASE"/>
    <property type="match status" value="1"/>
</dbReference>
<protein>
    <submittedName>
        <fullName evidence="2">MarR family transcriptional regulator</fullName>
    </submittedName>
</protein>
<dbReference type="SUPFAM" id="SSF46785">
    <property type="entry name" value="Winged helix' DNA-binding domain"/>
    <property type="match status" value="1"/>
</dbReference>
<dbReference type="InterPro" id="IPR000600">
    <property type="entry name" value="ROK"/>
</dbReference>
<sequence>MVVENADARPDVAREIAREVLVHGPVERSELGRRLNLSPASLTRLCKPYFDAGLFIERQEVQRATVGRRPRPIDVRVEARTFVGIKLTGDDAIGVLTDLRANVLRTEQMPLRGLSLAGVVDQLEVLVKTLTQGARVDGVGISLGGRVRDRRVVTQAVFLGWEDVALADALESVLGVPVRVENDVVALMAAEHWFGPARALDSFALVTIGAGVGYALVIRGEIVTSPDVGLAPMGHAPLEPNGPLCERGHRGCATAVLTIPGMCAQVASVRGAPVTFEEILHDARHGDVVSTSVVQASARALGRLVAWIANATTVTTVVLSGEGNGLFGAAEQTVRDACADDRQPESHPVQFIVEEPDFIMWARGAAAVAIQDVVVG</sequence>